<evidence type="ECO:0000313" key="2">
    <source>
        <dbReference type="Proteomes" id="UP000013964"/>
    </source>
</evidence>
<evidence type="ECO:0000313" key="1">
    <source>
        <dbReference type="EMBL" id="AGM24698.1"/>
    </source>
</evidence>
<accession>R4U2M1</accession>
<dbReference type="RefSeq" id="WP_016338525.1">
    <property type="nucleotide sequence ID" value="NC_021280.1"/>
</dbReference>
<dbReference type="PATRIC" id="fig|1276227.3.peg.111"/>
<sequence>MSKTNNNSSKEINLIEHQINFLNEYNLPLIDEEIIPKPIILGPSNLGENLKTILINQHFLFANFEKINGNTLDKKITESMTVKLTPIAKYIRWIPLRGLSKQDLEQVNIPEIICNNILKLITPLGVNYEKILADYLKGGYKKYFTLLKMFCVF</sequence>
<dbReference type="OrthoDB" id="389179at2"/>
<gene>
    <name evidence="1" type="ORF">SCHRY_v1c01110</name>
</gene>
<organism evidence="1 2">
    <name type="scientific">Spiroplasma chrysopicola DF-1</name>
    <dbReference type="NCBI Taxonomy" id="1276227"/>
    <lineage>
        <taxon>Bacteria</taxon>
        <taxon>Bacillati</taxon>
        <taxon>Mycoplasmatota</taxon>
        <taxon>Mollicutes</taxon>
        <taxon>Entomoplasmatales</taxon>
        <taxon>Spiroplasmataceae</taxon>
        <taxon>Spiroplasma</taxon>
    </lineage>
</organism>
<keyword evidence="2" id="KW-1185">Reference proteome</keyword>
<reference evidence="1 2" key="1">
    <citation type="journal article" date="2013" name="Genome Biol. Evol.">
        <title>Complete genomes of two dipteran-associated spiroplasmas provided insights into the origin, dynamics, and impacts of viral invasion in spiroplasma.</title>
        <authorList>
            <person name="Ku C."/>
            <person name="Lo W.S."/>
            <person name="Chen L.L."/>
            <person name="Kuo C.H."/>
        </authorList>
    </citation>
    <scope>NUCLEOTIDE SEQUENCE [LARGE SCALE GENOMIC DNA]</scope>
    <source>
        <strain evidence="1 2">DF-1</strain>
    </source>
</reference>
<dbReference type="AlphaFoldDB" id="R4U2M1"/>
<dbReference type="Proteomes" id="UP000013964">
    <property type="component" value="Chromosome"/>
</dbReference>
<name>R4U2M1_9MOLU</name>
<dbReference type="HOGENOM" id="CLU_1712143_0_0_14"/>
<proteinExistence type="predicted"/>
<dbReference type="EMBL" id="CP005077">
    <property type="protein sequence ID" value="AGM24698.1"/>
    <property type="molecule type" value="Genomic_DNA"/>
</dbReference>
<protein>
    <submittedName>
        <fullName evidence="1">Uncharacterized protein</fullName>
    </submittedName>
</protein>
<dbReference type="STRING" id="1276227.SCHRY_v1c01110"/>
<dbReference type="KEGG" id="scr:SCHRY_v1c01110"/>